<dbReference type="Gene3D" id="3.30.70.330">
    <property type="match status" value="1"/>
</dbReference>
<dbReference type="EMBL" id="GBHO01013413">
    <property type="protein sequence ID" value="JAG30191.1"/>
    <property type="molecule type" value="Transcribed_RNA"/>
</dbReference>
<reference evidence="5" key="1">
    <citation type="journal article" date="2014" name="PLoS ONE">
        <title>Transcriptome-Based Identification of ABC Transporters in the Western Tarnished Plant Bug Lygus hesperus.</title>
        <authorList>
            <person name="Hull J.J."/>
            <person name="Chaney K."/>
            <person name="Geib S.M."/>
            <person name="Fabrick J.A."/>
            <person name="Brent C.S."/>
            <person name="Walsh D."/>
            <person name="Lavine L.C."/>
        </authorList>
    </citation>
    <scope>NUCLEOTIDE SEQUENCE</scope>
</reference>
<accession>A0A0A9YDE5</accession>
<dbReference type="CDD" id="cd12347">
    <property type="entry name" value="RRM_PPIE"/>
    <property type="match status" value="1"/>
</dbReference>
<dbReference type="GO" id="GO:0016853">
    <property type="term" value="F:isomerase activity"/>
    <property type="evidence" value="ECO:0007669"/>
    <property type="project" value="UniProtKB-KW"/>
</dbReference>
<evidence type="ECO:0000313" key="5">
    <source>
        <dbReference type="EMBL" id="JAG30194.1"/>
    </source>
</evidence>
<keyword evidence="5" id="KW-0413">Isomerase</keyword>
<dbReference type="EMBL" id="GBHO01013410">
    <property type="protein sequence ID" value="JAG30194.1"/>
    <property type="molecule type" value="Transcribed_RNA"/>
</dbReference>
<protein>
    <submittedName>
        <fullName evidence="5">Peptidyl-prolyl cis-trans isomerase E</fullName>
    </submittedName>
</protein>
<dbReference type="GO" id="GO:0003723">
    <property type="term" value="F:RNA binding"/>
    <property type="evidence" value="ECO:0007669"/>
    <property type="project" value="UniProtKB-UniRule"/>
</dbReference>
<dbReference type="InterPro" id="IPR035979">
    <property type="entry name" value="RBD_domain_sf"/>
</dbReference>
<evidence type="ECO:0000256" key="2">
    <source>
        <dbReference type="PROSITE-ProRule" id="PRU00176"/>
    </source>
</evidence>
<gene>
    <name evidence="5" type="primary">cyp33_0</name>
    <name evidence="4" type="synonym">cyp33_3</name>
    <name evidence="4" type="ORF">CM83_10227</name>
    <name evidence="5" type="ORF">CM83_10228</name>
</gene>
<proteinExistence type="predicted"/>
<dbReference type="Pfam" id="PF00076">
    <property type="entry name" value="RRM_1"/>
    <property type="match status" value="1"/>
</dbReference>
<dbReference type="PROSITE" id="PS50102">
    <property type="entry name" value="RRM"/>
    <property type="match status" value="1"/>
</dbReference>
<evidence type="ECO:0000313" key="4">
    <source>
        <dbReference type="EMBL" id="JAG30191.1"/>
    </source>
</evidence>
<dbReference type="AlphaFoldDB" id="A0A0A9YDE5"/>
<dbReference type="PANTHER" id="PTHR48037:SF1">
    <property type="entry name" value="RRM DOMAIN-CONTAINING PROTEIN"/>
    <property type="match status" value="1"/>
</dbReference>
<organism evidence="5">
    <name type="scientific">Lygus hesperus</name>
    <name type="common">Western plant bug</name>
    <dbReference type="NCBI Taxonomy" id="30085"/>
    <lineage>
        <taxon>Eukaryota</taxon>
        <taxon>Metazoa</taxon>
        <taxon>Ecdysozoa</taxon>
        <taxon>Arthropoda</taxon>
        <taxon>Hexapoda</taxon>
        <taxon>Insecta</taxon>
        <taxon>Pterygota</taxon>
        <taxon>Neoptera</taxon>
        <taxon>Paraneoptera</taxon>
        <taxon>Hemiptera</taxon>
        <taxon>Heteroptera</taxon>
        <taxon>Panheteroptera</taxon>
        <taxon>Cimicomorpha</taxon>
        <taxon>Miridae</taxon>
        <taxon>Mirini</taxon>
        <taxon>Lygus</taxon>
    </lineage>
</organism>
<keyword evidence="1 2" id="KW-0694">RNA-binding</keyword>
<reference evidence="5" key="2">
    <citation type="submission" date="2014-07" db="EMBL/GenBank/DDBJ databases">
        <authorList>
            <person name="Hull J."/>
        </authorList>
    </citation>
    <scope>NUCLEOTIDE SEQUENCE</scope>
</reference>
<evidence type="ECO:0000259" key="3">
    <source>
        <dbReference type="PROSITE" id="PS50102"/>
    </source>
</evidence>
<feature type="domain" description="RRM" evidence="3">
    <location>
        <begin position="13"/>
        <end position="92"/>
    </location>
</feature>
<sequence>MNTEELVSINRKTLLYIGSLDDNVTEDILESAFIPFGPVVSVLLPRQENSTRPHRGFAFVEFEDPADAQAAVENMHNSELYGRVITCNIANPKIRDTHLPDIGYVTMYIYTYKYIHKYLLQ</sequence>
<dbReference type="InterPro" id="IPR000504">
    <property type="entry name" value="RRM_dom"/>
</dbReference>
<dbReference type="InterPro" id="IPR012677">
    <property type="entry name" value="Nucleotide-bd_a/b_plait_sf"/>
</dbReference>
<dbReference type="SUPFAM" id="SSF54928">
    <property type="entry name" value="RNA-binding domain, RBD"/>
    <property type="match status" value="1"/>
</dbReference>
<dbReference type="InterPro" id="IPR034168">
    <property type="entry name" value="PPIE_RRM"/>
</dbReference>
<name>A0A0A9YDE5_LYGHE</name>
<dbReference type="SMART" id="SM00360">
    <property type="entry name" value="RRM"/>
    <property type="match status" value="1"/>
</dbReference>
<feature type="non-terminal residue" evidence="5">
    <location>
        <position position="121"/>
    </location>
</feature>
<dbReference type="PANTHER" id="PTHR48037">
    <property type="entry name" value="ATPASE E1"/>
    <property type="match status" value="1"/>
</dbReference>
<evidence type="ECO:0000256" key="1">
    <source>
        <dbReference type="ARBA" id="ARBA00022884"/>
    </source>
</evidence>